<feature type="transmembrane region" description="Helical" evidence="1">
    <location>
        <begin position="53"/>
        <end position="80"/>
    </location>
</feature>
<evidence type="ECO:0000313" key="3">
    <source>
        <dbReference type="Proteomes" id="UP001652395"/>
    </source>
</evidence>
<dbReference type="RefSeq" id="WP_158358247.1">
    <property type="nucleotide sequence ID" value="NZ_JAOQJF010000008.1"/>
</dbReference>
<feature type="transmembrane region" description="Helical" evidence="1">
    <location>
        <begin position="100"/>
        <end position="133"/>
    </location>
</feature>
<dbReference type="Pfam" id="PF16316">
    <property type="entry name" value="DUF4956"/>
    <property type="match status" value="1"/>
</dbReference>
<accession>A0ABT2UXN8</accession>
<gene>
    <name evidence="2" type="ORF">OCV69_05640</name>
</gene>
<comment type="caution">
    <text evidence="2">The sequence shown here is derived from an EMBL/GenBank/DDBJ whole genome shotgun (WGS) entry which is preliminary data.</text>
</comment>
<proteinExistence type="predicted"/>
<dbReference type="InterPro" id="IPR032531">
    <property type="entry name" value="DUF4956"/>
</dbReference>
<keyword evidence="1" id="KW-0812">Transmembrane</keyword>
<organism evidence="2 3">
    <name type="scientific">Alitiscatomonas aceti</name>
    <dbReference type="NCBI Taxonomy" id="2981724"/>
    <lineage>
        <taxon>Bacteria</taxon>
        <taxon>Bacillati</taxon>
        <taxon>Bacillota</taxon>
        <taxon>Clostridia</taxon>
        <taxon>Lachnospirales</taxon>
        <taxon>Lachnospiraceae</taxon>
        <taxon>Alitiscatomonas</taxon>
    </lineage>
</organism>
<reference evidence="2 3" key="1">
    <citation type="journal article" date="2021" name="ISME Commun">
        <title>Automated analysis of genomic sequences facilitates high-throughput and comprehensive description of bacteria.</title>
        <authorList>
            <person name="Hitch T.C.A."/>
        </authorList>
    </citation>
    <scope>NUCLEOTIDE SEQUENCE [LARGE SCALE GENOMIC DNA]</scope>
    <source>
        <strain evidence="3">f_CCE</strain>
    </source>
</reference>
<dbReference type="Proteomes" id="UP001652395">
    <property type="component" value="Unassembled WGS sequence"/>
</dbReference>
<keyword evidence="1" id="KW-1133">Transmembrane helix</keyword>
<protein>
    <submittedName>
        <fullName evidence="2">DUF4956 domain-containing protein</fullName>
    </submittedName>
</protein>
<evidence type="ECO:0000313" key="2">
    <source>
        <dbReference type="EMBL" id="MCU6799413.1"/>
    </source>
</evidence>
<feature type="transmembrane region" description="Helical" evidence="1">
    <location>
        <begin position="20"/>
        <end position="41"/>
    </location>
</feature>
<keyword evidence="1" id="KW-0472">Membrane</keyword>
<sequence length="225" mass="24869">MREYLAQMLTKSGTLTTQEIVLHIAAAAVLSAAIYISYWYTHAGTSYSKKFNVSLVTLTILTATVMTVIGNNIALSLGMVGALSIVRFRTAIKDSRDTAYIFWTIIIGICCGVGDYLVAGVGTAMVFVVLLLLGRVRNENRILLIIRGGKSQSADMEGIVFSYFNKRALLRVRNTTADHVELIYEMPRKVWQMNYQKDQDIADALYALGSTEYVNTVTQSDEISG</sequence>
<evidence type="ECO:0000256" key="1">
    <source>
        <dbReference type="SAM" id="Phobius"/>
    </source>
</evidence>
<name>A0ABT2UXN8_9FIRM</name>
<dbReference type="EMBL" id="JAOQJF010000008">
    <property type="protein sequence ID" value="MCU6799413.1"/>
    <property type="molecule type" value="Genomic_DNA"/>
</dbReference>
<keyword evidence="3" id="KW-1185">Reference proteome</keyword>